<dbReference type="OMA" id="MAPLYIY"/>
<protein>
    <recommendedName>
        <fullName evidence="2">Endonuclease/exonuclease/phosphatase domain-containing protein</fullName>
    </recommendedName>
</protein>
<feature type="transmembrane region" description="Helical" evidence="1">
    <location>
        <begin position="402"/>
        <end position="423"/>
    </location>
</feature>
<dbReference type="Proteomes" id="UP000078561">
    <property type="component" value="Unassembled WGS sequence"/>
</dbReference>
<dbReference type="InterPro" id="IPR005135">
    <property type="entry name" value="Endo/exonuclease/phosphatase"/>
</dbReference>
<keyword evidence="4" id="KW-1185">Reference proteome</keyword>
<dbReference type="OrthoDB" id="200415at2759"/>
<dbReference type="STRING" id="4829.A0A163M957"/>
<dbReference type="Gene3D" id="3.60.10.10">
    <property type="entry name" value="Endonuclease/exonuclease/phosphatase"/>
    <property type="match status" value="1"/>
</dbReference>
<evidence type="ECO:0000313" key="4">
    <source>
        <dbReference type="Proteomes" id="UP000078561"/>
    </source>
</evidence>
<evidence type="ECO:0000256" key="1">
    <source>
        <dbReference type="SAM" id="Phobius"/>
    </source>
</evidence>
<keyword evidence="1" id="KW-0812">Transmembrane</keyword>
<evidence type="ECO:0000313" key="3">
    <source>
        <dbReference type="EMBL" id="SAM02519.1"/>
    </source>
</evidence>
<keyword evidence="1" id="KW-0472">Membrane</keyword>
<dbReference type="EMBL" id="LT553855">
    <property type="protein sequence ID" value="SAM02519.1"/>
    <property type="molecule type" value="Genomic_DNA"/>
</dbReference>
<dbReference type="AlphaFoldDB" id="A0A163M957"/>
<reference evidence="3" key="1">
    <citation type="submission" date="2016-04" db="EMBL/GenBank/DDBJ databases">
        <authorList>
            <person name="Evans L.H."/>
            <person name="Alamgir A."/>
            <person name="Owens N."/>
            <person name="Weber N.D."/>
            <person name="Virtaneva K."/>
            <person name="Barbian K."/>
            <person name="Babar A."/>
            <person name="Rosenke K."/>
        </authorList>
    </citation>
    <scope>NUCLEOTIDE SEQUENCE [LARGE SCALE GENOMIC DNA]</scope>
    <source>
        <strain evidence="3">CBS 101.48</strain>
    </source>
</reference>
<name>A0A163M957_ABSGL</name>
<gene>
    <name evidence="3" type="primary">ABSGL_08312.1 scaffold 9741</name>
</gene>
<proteinExistence type="predicted"/>
<organism evidence="3">
    <name type="scientific">Absidia glauca</name>
    <name type="common">Pin mould</name>
    <dbReference type="NCBI Taxonomy" id="4829"/>
    <lineage>
        <taxon>Eukaryota</taxon>
        <taxon>Fungi</taxon>
        <taxon>Fungi incertae sedis</taxon>
        <taxon>Mucoromycota</taxon>
        <taxon>Mucoromycotina</taxon>
        <taxon>Mucoromycetes</taxon>
        <taxon>Mucorales</taxon>
        <taxon>Cunninghamellaceae</taxon>
        <taxon>Absidia</taxon>
    </lineage>
</organism>
<dbReference type="SUPFAM" id="SSF56219">
    <property type="entry name" value="DNase I-like"/>
    <property type="match status" value="1"/>
</dbReference>
<dbReference type="InParanoid" id="A0A163M957"/>
<dbReference type="InterPro" id="IPR036691">
    <property type="entry name" value="Endo/exonu/phosph_ase_sf"/>
</dbReference>
<evidence type="ECO:0000259" key="2">
    <source>
        <dbReference type="Pfam" id="PF03372"/>
    </source>
</evidence>
<dbReference type="Pfam" id="PF03372">
    <property type="entry name" value="Exo_endo_phos"/>
    <property type="match status" value="1"/>
</dbReference>
<sequence length="427" mass="49214">MNIPFSNTTFPNVQPGEVVEYDYRPFPKSSDSPTSRLKMLQWNVERNYEADGILQKIKELDPDVCVLQEVDIGCQRSQNRNHMEELCRKLKMKGAFVCEFWELDDPIRKPRDAGGGLHGNAILTKYDMTDIRVVTHQYQPFNWDQNGHLLNEPRKGKRYTLAGVIKRFALSSVLVYSVHLEVFTGIIGRTSAFSELFDDAQAHDDIPHQAIFGDLNTMAHSITRLSPKYARDRYRLLSLGESEASWFDRNVLGHHIMDGPINTRLLTMQRPSWQPLWFFKWMLGTSMHSLALSWSSWLTGFSTDVMTKARNPGFYDIWPLHHCTLHNPAYFGLFKAKLDWTLLRNMVVVRRQVGNTDYELSDHQYLLVEVDLDDDDVVLDQDRAYATWLLRRKNGSSQDGRIALTGTIIGLAVLVVVSIWFLVNRCT</sequence>
<keyword evidence="1" id="KW-1133">Transmembrane helix</keyword>
<dbReference type="GO" id="GO:0003824">
    <property type="term" value="F:catalytic activity"/>
    <property type="evidence" value="ECO:0007669"/>
    <property type="project" value="InterPro"/>
</dbReference>
<accession>A0A163M957</accession>
<feature type="domain" description="Endonuclease/exonuclease/phosphatase" evidence="2">
    <location>
        <begin position="40"/>
        <end position="363"/>
    </location>
</feature>